<evidence type="ECO:0000256" key="5">
    <source>
        <dbReference type="ARBA" id="ARBA00030175"/>
    </source>
</evidence>
<dbReference type="GO" id="GO:0005634">
    <property type="term" value="C:nucleus"/>
    <property type="evidence" value="ECO:0007669"/>
    <property type="project" value="TreeGrafter"/>
</dbReference>
<evidence type="ECO:0000256" key="7">
    <source>
        <dbReference type="RuleBase" id="RU003616"/>
    </source>
</evidence>
<evidence type="ECO:0000256" key="1">
    <source>
        <dbReference type="ARBA" id="ARBA00018516"/>
    </source>
</evidence>
<dbReference type="PROSITE" id="PS01031">
    <property type="entry name" value="SHSP"/>
    <property type="match status" value="1"/>
</dbReference>
<feature type="domain" description="SHSP" evidence="9">
    <location>
        <begin position="47"/>
        <end position="150"/>
    </location>
</feature>
<dbReference type="EMBL" id="JAAGNN010000008">
    <property type="protein sequence ID" value="KAF4085955.1"/>
    <property type="molecule type" value="Genomic_DNA"/>
</dbReference>
<dbReference type="GO" id="GO:0005737">
    <property type="term" value="C:cytoplasm"/>
    <property type="evidence" value="ECO:0007669"/>
    <property type="project" value="TreeGrafter"/>
</dbReference>
<dbReference type="GO" id="GO:0051082">
    <property type="term" value="F:unfolded protein binding"/>
    <property type="evidence" value="ECO:0007669"/>
    <property type="project" value="TreeGrafter"/>
</dbReference>
<name>A0A7J6ATL6_AMEME</name>
<dbReference type="GO" id="GO:0046872">
    <property type="term" value="F:metal ion binding"/>
    <property type="evidence" value="ECO:0007669"/>
    <property type="project" value="UniProtKB-KW"/>
</dbReference>
<organism evidence="10 11">
    <name type="scientific">Ameiurus melas</name>
    <name type="common">Black bullhead</name>
    <name type="synonym">Silurus melas</name>
    <dbReference type="NCBI Taxonomy" id="219545"/>
    <lineage>
        <taxon>Eukaryota</taxon>
        <taxon>Metazoa</taxon>
        <taxon>Chordata</taxon>
        <taxon>Craniata</taxon>
        <taxon>Vertebrata</taxon>
        <taxon>Euteleostomi</taxon>
        <taxon>Actinopterygii</taxon>
        <taxon>Neopterygii</taxon>
        <taxon>Teleostei</taxon>
        <taxon>Ostariophysi</taxon>
        <taxon>Siluriformes</taxon>
        <taxon>Ictaluridae</taxon>
        <taxon>Ameiurus</taxon>
    </lineage>
</organism>
<dbReference type="Pfam" id="PF00011">
    <property type="entry name" value="HSP20"/>
    <property type="match status" value="1"/>
</dbReference>
<feature type="region of interest" description="Disordered" evidence="8">
    <location>
        <begin position="1"/>
        <end position="32"/>
    </location>
</feature>
<dbReference type="PRINTS" id="PR00299">
    <property type="entry name" value="ACRYSTALLIN"/>
</dbReference>
<keyword evidence="11" id="KW-1185">Reference proteome</keyword>
<dbReference type="InterPro" id="IPR001436">
    <property type="entry name" value="Alpha-crystallin/sHSP_animal"/>
</dbReference>
<dbReference type="AlphaFoldDB" id="A0A7J6ATL6"/>
<dbReference type="GO" id="GO:0009408">
    <property type="term" value="P:response to heat"/>
    <property type="evidence" value="ECO:0007669"/>
    <property type="project" value="TreeGrafter"/>
</dbReference>
<dbReference type="SUPFAM" id="SSF49764">
    <property type="entry name" value="HSP20-like chaperones"/>
    <property type="match status" value="1"/>
</dbReference>
<reference evidence="10 11" key="1">
    <citation type="submission" date="2020-02" db="EMBL/GenBank/DDBJ databases">
        <title>A chromosome-scale genome assembly of the black bullhead catfish (Ameiurus melas).</title>
        <authorList>
            <person name="Wen M."/>
            <person name="Zham M."/>
            <person name="Cabau C."/>
            <person name="Klopp C."/>
            <person name="Donnadieu C."/>
            <person name="Roques C."/>
            <person name="Bouchez O."/>
            <person name="Lampietro C."/>
            <person name="Jouanno E."/>
            <person name="Herpin A."/>
            <person name="Louis A."/>
            <person name="Berthelot C."/>
            <person name="Parey E."/>
            <person name="Roest-Crollius H."/>
            <person name="Braasch I."/>
            <person name="Postlethwait J."/>
            <person name="Robinson-Rechavi M."/>
            <person name="Echchiki A."/>
            <person name="Begum T."/>
            <person name="Montfort J."/>
            <person name="Schartl M."/>
            <person name="Bobe J."/>
            <person name="Guiguen Y."/>
        </authorList>
    </citation>
    <scope>NUCLEOTIDE SEQUENCE [LARGE SCALE GENOMIC DNA]</scope>
    <source>
        <strain evidence="10">M_S1</strain>
        <tissue evidence="10">Blood</tissue>
    </source>
</reference>
<dbReference type="PANTHER" id="PTHR45640">
    <property type="entry name" value="HEAT SHOCK PROTEIN HSP-12.2-RELATED"/>
    <property type="match status" value="1"/>
</dbReference>
<evidence type="ECO:0000259" key="9">
    <source>
        <dbReference type="PROSITE" id="PS01031"/>
    </source>
</evidence>
<evidence type="ECO:0000256" key="8">
    <source>
        <dbReference type="SAM" id="MobiDB-lite"/>
    </source>
</evidence>
<comment type="caution">
    <text evidence="10">The sequence shown here is derived from an EMBL/GenBank/DDBJ whole genome shotgun (WGS) entry which is preliminary data.</text>
</comment>
<evidence type="ECO:0000256" key="6">
    <source>
        <dbReference type="PROSITE-ProRule" id="PRU00285"/>
    </source>
</evidence>
<proteinExistence type="inferred from homology"/>
<protein>
    <recommendedName>
        <fullName evidence="1">Alpha-crystallin B chain</fullName>
    </recommendedName>
    <alternativeName>
        <fullName evidence="5">Alpha(B)-crystallin</fullName>
    </alternativeName>
</protein>
<dbReference type="Proteomes" id="UP000593565">
    <property type="component" value="Unassembled WGS sequence"/>
</dbReference>
<dbReference type="GO" id="GO:0005212">
    <property type="term" value="F:structural constituent of eye lens"/>
    <property type="evidence" value="ECO:0007669"/>
    <property type="project" value="UniProtKB-KW"/>
</dbReference>
<dbReference type="Gene3D" id="2.60.40.790">
    <property type="match status" value="1"/>
</dbReference>
<sequence>MSGNRSTGRKPPQNGENMQTLHTHGPGRNGIEPRTLEMHLYCGNELYNQGTFLSDMQLRKGKDHFLINLDVKHFNPEELSVKISDEYVNICGKHKEQEDQQGYVAREFFRKYKVDSKTFTSCLSSDGVLSICAPRNLQDLAVRSIPITCEEKVSAPK</sequence>
<comment type="similarity">
    <text evidence="6 7">Belongs to the small heat shock protein (HSP20) family.</text>
</comment>
<keyword evidence="3" id="KW-0479">Metal-binding</keyword>
<evidence type="ECO:0000256" key="3">
    <source>
        <dbReference type="ARBA" id="ARBA00022723"/>
    </source>
</evidence>
<keyword evidence="2" id="KW-0273">Eye lens protein</keyword>
<dbReference type="InterPro" id="IPR002068">
    <property type="entry name" value="A-crystallin/Hsp20_dom"/>
</dbReference>
<dbReference type="GO" id="GO:0042026">
    <property type="term" value="P:protein refolding"/>
    <property type="evidence" value="ECO:0007669"/>
    <property type="project" value="TreeGrafter"/>
</dbReference>
<evidence type="ECO:0000313" key="10">
    <source>
        <dbReference type="EMBL" id="KAF4085955.1"/>
    </source>
</evidence>
<evidence type="ECO:0000256" key="4">
    <source>
        <dbReference type="ARBA" id="ARBA00022833"/>
    </source>
</evidence>
<evidence type="ECO:0000313" key="11">
    <source>
        <dbReference type="Proteomes" id="UP000593565"/>
    </source>
</evidence>
<dbReference type="PANTHER" id="PTHR45640:SF5">
    <property type="entry name" value="ALPHA-CRYSTALLIN B CHAIN"/>
    <property type="match status" value="1"/>
</dbReference>
<evidence type="ECO:0000256" key="2">
    <source>
        <dbReference type="ARBA" id="ARBA00022613"/>
    </source>
</evidence>
<keyword evidence="4" id="KW-0862">Zinc</keyword>
<gene>
    <name evidence="10" type="ORF">AMELA_G00100960</name>
</gene>
<dbReference type="InterPro" id="IPR008978">
    <property type="entry name" value="HSP20-like_chaperone"/>
</dbReference>
<dbReference type="GO" id="GO:0043066">
    <property type="term" value="P:negative regulation of apoptotic process"/>
    <property type="evidence" value="ECO:0007669"/>
    <property type="project" value="TreeGrafter"/>
</dbReference>
<accession>A0A7J6ATL6</accession>